<dbReference type="InterPro" id="IPR012338">
    <property type="entry name" value="Beta-lactam/transpept-like"/>
</dbReference>
<keyword evidence="4" id="KW-1185">Reference proteome</keyword>
<feature type="region of interest" description="Disordered" evidence="1">
    <location>
        <begin position="14"/>
        <end position="39"/>
    </location>
</feature>
<comment type="caution">
    <text evidence="3">The sequence shown here is derived from an EMBL/GenBank/DDBJ whole genome shotgun (WGS) entry which is preliminary data.</text>
</comment>
<proteinExistence type="predicted"/>
<dbReference type="PANTHER" id="PTHR46825:SF9">
    <property type="entry name" value="BETA-LACTAMASE-RELATED DOMAIN-CONTAINING PROTEIN"/>
    <property type="match status" value="1"/>
</dbReference>
<feature type="region of interest" description="Disordered" evidence="1">
    <location>
        <begin position="367"/>
        <end position="421"/>
    </location>
</feature>
<protein>
    <submittedName>
        <fullName evidence="3">Beta-lactamase family protein</fullName>
    </submittedName>
</protein>
<name>A0A6L9S598_9ACTN</name>
<dbReference type="SUPFAM" id="SSF56601">
    <property type="entry name" value="beta-lactamase/transpeptidase-like"/>
    <property type="match status" value="1"/>
</dbReference>
<feature type="region of interest" description="Disordered" evidence="1">
    <location>
        <begin position="576"/>
        <end position="598"/>
    </location>
</feature>
<gene>
    <name evidence="3" type="ORF">G1H10_07035</name>
</gene>
<dbReference type="InterPro" id="IPR023650">
    <property type="entry name" value="Beta-lactam_class-A_AS"/>
</dbReference>
<dbReference type="Pfam" id="PF00144">
    <property type="entry name" value="Beta-lactamase"/>
    <property type="match status" value="1"/>
</dbReference>
<dbReference type="PANTHER" id="PTHR46825">
    <property type="entry name" value="D-ALANYL-D-ALANINE-CARBOXYPEPTIDASE/ENDOPEPTIDASE AMPH"/>
    <property type="match status" value="1"/>
</dbReference>
<dbReference type="Gene3D" id="3.40.710.10">
    <property type="entry name" value="DD-peptidase/beta-lactamase superfamily"/>
    <property type="match status" value="1"/>
</dbReference>
<organism evidence="3 4">
    <name type="scientific">Phytoactinopolyspora halotolerans</name>
    <dbReference type="NCBI Taxonomy" id="1981512"/>
    <lineage>
        <taxon>Bacteria</taxon>
        <taxon>Bacillati</taxon>
        <taxon>Actinomycetota</taxon>
        <taxon>Actinomycetes</taxon>
        <taxon>Jiangellales</taxon>
        <taxon>Jiangellaceae</taxon>
        <taxon>Phytoactinopolyspora</taxon>
    </lineage>
</organism>
<evidence type="ECO:0000256" key="1">
    <source>
        <dbReference type="SAM" id="MobiDB-lite"/>
    </source>
</evidence>
<dbReference type="InterPro" id="IPR050491">
    <property type="entry name" value="AmpC-like"/>
</dbReference>
<dbReference type="RefSeq" id="WP_163734759.1">
    <property type="nucleotide sequence ID" value="NZ_JAAGOA010000004.1"/>
</dbReference>
<dbReference type="PROSITE" id="PS00146">
    <property type="entry name" value="BETA_LACTAMASE_A"/>
    <property type="match status" value="1"/>
</dbReference>
<dbReference type="AlphaFoldDB" id="A0A6L9S598"/>
<sequence>MAAVAVLATAACTTDTKTPEAEPAPSSTDQGSTGTPAHACEPELDKALSAWADAGFSGSITVMTGGEADCVAAYGMADSEAETPNTVDTVFAIGSVSKAFTAAAVLGLVADGALALDDRAGDVLTELDGPVADATIEQLLLHTSGLTGSHGDDYEPLGRDAAIEAIGGLESAFEPGTDYAYSNAGYTLLALIVEHVSGTDYREYMATRLLSRPSGEVTGGFWDGEPAAPGPRAVGYLDGGRTDQMGDFDGPHWAVAGNGDLAMTTEQLATWTNALFTGGVLSAEATELIGTAVFDHGDGTSEMPGWVAFDESAFGTPFLASAGGGGDVGHNVVVVWVPETEQVITIASNTPDITAEQLVQKIGPSLIAGEPLPEPEGSSRDTGSPDSDSSTDGDGSSDGDGSTDEDGSPSRTDPADVAGTYRLETGGSFSARERDDGLEISAIGADAVAALFPVSGRFTADDVAAHEQAVLSLLAGETQEGREELELLESDLGPVDDVELAGTITAEGELRTYVTVVTGSETFMLWYALDEHGGIGAVDGPAEPPAVTLRAGDDGRFRPDDPTGTGPEVTVAFDGGSMTITGPHGTTTVADNASEPTD</sequence>
<feature type="compositionally biased region" description="Polar residues" evidence="1">
    <location>
        <begin position="578"/>
        <end position="598"/>
    </location>
</feature>
<dbReference type="InterPro" id="IPR001466">
    <property type="entry name" value="Beta-lactam-related"/>
</dbReference>
<feature type="compositionally biased region" description="Acidic residues" evidence="1">
    <location>
        <begin position="389"/>
        <end position="407"/>
    </location>
</feature>
<reference evidence="3 4" key="1">
    <citation type="submission" date="2020-02" db="EMBL/GenBank/DDBJ databases">
        <authorList>
            <person name="Li X.-J."/>
            <person name="Han X.-M."/>
        </authorList>
    </citation>
    <scope>NUCLEOTIDE SEQUENCE [LARGE SCALE GENOMIC DNA]</scope>
    <source>
        <strain evidence="3 4">CCTCC AB 2017055</strain>
    </source>
</reference>
<dbReference type="Proteomes" id="UP000475214">
    <property type="component" value="Unassembled WGS sequence"/>
</dbReference>
<evidence type="ECO:0000313" key="3">
    <source>
        <dbReference type="EMBL" id="NED99920.1"/>
    </source>
</evidence>
<feature type="compositionally biased region" description="Polar residues" evidence="1">
    <location>
        <begin position="25"/>
        <end position="35"/>
    </location>
</feature>
<evidence type="ECO:0000313" key="4">
    <source>
        <dbReference type="Proteomes" id="UP000475214"/>
    </source>
</evidence>
<feature type="domain" description="Beta-lactamase-related" evidence="2">
    <location>
        <begin position="58"/>
        <end position="352"/>
    </location>
</feature>
<accession>A0A6L9S598</accession>
<dbReference type="EMBL" id="JAAGOA010000004">
    <property type="protein sequence ID" value="NED99920.1"/>
    <property type="molecule type" value="Genomic_DNA"/>
</dbReference>
<evidence type="ECO:0000259" key="2">
    <source>
        <dbReference type="Pfam" id="PF00144"/>
    </source>
</evidence>